<gene>
    <name evidence="1" type="ORF">EZS27_010891</name>
</gene>
<accession>A0A5J4S5E3</accession>
<sequence length="129" mass="15350">MSMNNYLTTYNRIECVENSIHNNEILKIFGNSYDIEKRDKISKEYSYIYSEEYMVCARINYSHIEIDLKNGIDDIDMLFQQKPYPIIIENENFRYNLLGSVIHVSGENYKDGYNKLIIAISFHKKENNE</sequence>
<organism evidence="1">
    <name type="scientific">termite gut metagenome</name>
    <dbReference type="NCBI Taxonomy" id="433724"/>
    <lineage>
        <taxon>unclassified sequences</taxon>
        <taxon>metagenomes</taxon>
        <taxon>organismal metagenomes</taxon>
    </lineage>
</organism>
<dbReference type="AlphaFoldDB" id="A0A5J4S5E3"/>
<dbReference type="EMBL" id="SNRY01000399">
    <property type="protein sequence ID" value="KAA6341304.1"/>
    <property type="molecule type" value="Genomic_DNA"/>
</dbReference>
<comment type="caution">
    <text evidence="1">The sequence shown here is derived from an EMBL/GenBank/DDBJ whole genome shotgun (WGS) entry which is preliminary data.</text>
</comment>
<name>A0A5J4S5E3_9ZZZZ</name>
<proteinExistence type="predicted"/>
<protein>
    <submittedName>
        <fullName evidence="1">Uncharacterized protein</fullName>
    </submittedName>
</protein>
<reference evidence="1" key="1">
    <citation type="submission" date="2019-03" db="EMBL/GenBank/DDBJ databases">
        <title>Single cell metagenomics reveals metabolic interactions within the superorganism composed of flagellate Streblomastix strix and complex community of Bacteroidetes bacteria on its surface.</title>
        <authorList>
            <person name="Treitli S.C."/>
            <person name="Kolisko M."/>
            <person name="Husnik F."/>
            <person name="Keeling P."/>
            <person name="Hampl V."/>
        </authorList>
    </citation>
    <scope>NUCLEOTIDE SEQUENCE</scope>
    <source>
        <strain evidence="1">STM</strain>
    </source>
</reference>
<evidence type="ECO:0000313" key="1">
    <source>
        <dbReference type="EMBL" id="KAA6341304.1"/>
    </source>
</evidence>